<gene>
    <name evidence="3" type="ORF">SS37A_05710</name>
</gene>
<sequence>MMLDARPSIHEIERRSQESAETAAHLPAPLETIRQDISRERAQTERPMLSSTADNLYWLARYMERADFLARAIEASRRLATLPKAYGGAETEWESVLLSSGAAQAFEQTGKPITESNIIEFLTFSRDNPGSIRNCIEFARTNARAVRTALTVEMWEAINGAYLELKAMEARRGAYSADELGRFLDFVKQTSLIYDGGAYRTMLRNDAYWFSRVGLFVERADNTARLLDVKYHVLLPDKEVIGGSLDYFQWAAILRAVSAHTAYHWVYRTSMKPWLVADLLILRPEMPRSLISCYESIVRNLDSLARAHGRQGAAQRQARNMYGKLETMTMEHVFQGGLHEFIQSFISENNRLGSLISEQYLF</sequence>
<proteinExistence type="predicted"/>
<evidence type="ECO:0000259" key="2">
    <source>
        <dbReference type="Pfam" id="PF04168"/>
    </source>
</evidence>
<dbReference type="Proteomes" id="UP001317629">
    <property type="component" value="Chromosome"/>
</dbReference>
<dbReference type="InterPro" id="IPR007296">
    <property type="entry name" value="DUF403"/>
</dbReference>
<protein>
    <recommendedName>
        <fullName evidence="2">DUF403 domain-containing protein</fullName>
    </recommendedName>
</protein>
<keyword evidence="4" id="KW-1185">Reference proteome</keyword>
<dbReference type="InterPro" id="IPR051680">
    <property type="entry name" value="ATP-dep_Glu-Cys_Ligase-2"/>
</dbReference>
<evidence type="ECO:0000313" key="4">
    <source>
        <dbReference type="Proteomes" id="UP001317629"/>
    </source>
</evidence>
<feature type="region of interest" description="Disordered" evidence="1">
    <location>
        <begin position="1"/>
        <end position="27"/>
    </location>
</feature>
<dbReference type="EMBL" id="AP027142">
    <property type="protein sequence ID" value="BDV33042.1"/>
    <property type="molecule type" value="Genomic_DNA"/>
</dbReference>
<organism evidence="3 4">
    <name type="scientific">Methylocystis iwaonis</name>
    <dbReference type="NCBI Taxonomy" id="2885079"/>
    <lineage>
        <taxon>Bacteria</taxon>
        <taxon>Pseudomonadati</taxon>
        <taxon>Pseudomonadota</taxon>
        <taxon>Alphaproteobacteria</taxon>
        <taxon>Hyphomicrobiales</taxon>
        <taxon>Methylocystaceae</taxon>
        <taxon>Methylocystis</taxon>
    </lineage>
</organism>
<reference evidence="3 4" key="1">
    <citation type="journal article" date="2023" name="Int. J. Syst. Evol. Microbiol.">
        <title>Methylocystis iwaonis sp. nov., a type II methane-oxidizing bacterium from surface soil of a rice paddy field in Japan, and emended description of the genus Methylocystis (ex Whittenbury et al. 1970) Bowman et al. 1993.</title>
        <authorList>
            <person name="Kaise H."/>
            <person name="Sawadogo J.B."/>
            <person name="Alam M.S."/>
            <person name="Ueno C."/>
            <person name="Dianou D."/>
            <person name="Shinjo R."/>
            <person name="Asakawa S."/>
        </authorList>
    </citation>
    <scope>NUCLEOTIDE SEQUENCE [LARGE SCALE GENOMIC DNA]</scope>
    <source>
        <strain evidence="3 4">SS37A-Re</strain>
    </source>
</reference>
<name>A0ABM8E590_9HYPH</name>
<dbReference type="Pfam" id="PF04168">
    <property type="entry name" value="Alpha-E"/>
    <property type="match status" value="1"/>
</dbReference>
<feature type="compositionally biased region" description="Basic and acidic residues" evidence="1">
    <location>
        <begin position="7"/>
        <end position="18"/>
    </location>
</feature>
<evidence type="ECO:0000313" key="3">
    <source>
        <dbReference type="EMBL" id="BDV33042.1"/>
    </source>
</evidence>
<evidence type="ECO:0000256" key="1">
    <source>
        <dbReference type="SAM" id="MobiDB-lite"/>
    </source>
</evidence>
<accession>A0ABM8E590</accession>
<feature type="domain" description="DUF403" evidence="2">
    <location>
        <begin position="48"/>
        <end position="361"/>
    </location>
</feature>
<dbReference type="PANTHER" id="PTHR34595:SF7">
    <property type="entry name" value="SLL1039 PROTEIN"/>
    <property type="match status" value="1"/>
</dbReference>
<dbReference type="PANTHER" id="PTHR34595">
    <property type="entry name" value="BLR5612 PROTEIN"/>
    <property type="match status" value="1"/>
</dbReference>